<dbReference type="FunFam" id="1.10.1410.20:FF:000001">
    <property type="entry name" value="2'-5'-oligoadenylate synthetase 1"/>
    <property type="match status" value="1"/>
</dbReference>
<reference evidence="13" key="3">
    <citation type="submission" date="2025-09" db="UniProtKB">
        <authorList>
            <consortium name="Ensembl"/>
        </authorList>
    </citation>
    <scope>IDENTIFICATION</scope>
</reference>
<dbReference type="Gene3D" id="3.30.460.10">
    <property type="entry name" value="Beta Polymerase, domain 2"/>
    <property type="match status" value="1"/>
</dbReference>
<evidence type="ECO:0000313" key="14">
    <source>
        <dbReference type="Proteomes" id="UP000002280"/>
    </source>
</evidence>
<dbReference type="OrthoDB" id="1885901at2759"/>
<evidence type="ECO:0000259" key="12">
    <source>
        <dbReference type="Pfam" id="PF10421"/>
    </source>
</evidence>
<dbReference type="CDD" id="cd05400">
    <property type="entry name" value="NT_2-5OAS_ClassI-CCAase"/>
    <property type="match status" value="1"/>
</dbReference>
<dbReference type="KEGG" id="mdo:100028903"/>
<dbReference type="InterPro" id="IPR018952">
    <property type="entry name" value="2-5-oligoAdlate_synth_1_dom2/C"/>
</dbReference>
<reference evidence="13" key="2">
    <citation type="submission" date="2025-08" db="UniProtKB">
        <authorList>
            <consortium name="Ensembl"/>
        </authorList>
    </citation>
    <scope>IDENTIFICATION</scope>
</reference>
<dbReference type="InParanoid" id="F6T1N6"/>
<evidence type="ECO:0000256" key="3">
    <source>
        <dbReference type="ARBA" id="ARBA00004496"/>
    </source>
</evidence>
<dbReference type="FunCoup" id="F6T1N6">
    <property type="interactions" value="813"/>
</dbReference>
<dbReference type="InterPro" id="IPR043518">
    <property type="entry name" value="2-5OAS_N_CS"/>
</dbReference>
<dbReference type="GO" id="GO:0005829">
    <property type="term" value="C:cytosol"/>
    <property type="evidence" value="ECO:0000318"/>
    <property type="project" value="GO_Central"/>
</dbReference>
<dbReference type="GO" id="GO:0016020">
    <property type="term" value="C:membrane"/>
    <property type="evidence" value="ECO:0000318"/>
    <property type="project" value="GO_Central"/>
</dbReference>
<feature type="domain" description="2'-5'-oligoadenylate synthetase 1" evidence="12">
    <location>
        <begin position="168"/>
        <end position="349"/>
    </location>
</feature>
<dbReference type="GO" id="GO:0070106">
    <property type="term" value="P:interleukin-27-mediated signaling pathway"/>
    <property type="evidence" value="ECO:0000318"/>
    <property type="project" value="GO_Central"/>
</dbReference>
<dbReference type="OMA" id="HLEETII"/>
<keyword evidence="6" id="KW-0963">Cytoplasm</keyword>
<keyword evidence="7" id="KW-0399">Innate immunity</keyword>
<dbReference type="Ensembl" id="ENSMODT00000004048.4">
    <property type="protein sequence ID" value="ENSMODP00000003962.3"/>
    <property type="gene ID" value="ENSMODG00000003252.4"/>
</dbReference>
<dbReference type="GeneTree" id="ENSGT00510000046406"/>
<dbReference type="EC" id="2.7.7.84" evidence="5"/>
<dbReference type="HOGENOM" id="CLU_040930_0_0_1"/>
<evidence type="ECO:0000256" key="9">
    <source>
        <dbReference type="ARBA" id="ARBA00022884"/>
    </source>
</evidence>
<dbReference type="Proteomes" id="UP000002280">
    <property type="component" value="Chromosome 3"/>
</dbReference>
<evidence type="ECO:0000259" key="11">
    <source>
        <dbReference type="Pfam" id="PF01909"/>
    </source>
</evidence>
<keyword evidence="9" id="KW-0694">RNA-binding</keyword>
<evidence type="ECO:0000256" key="2">
    <source>
        <dbReference type="ARBA" id="ARBA00001946"/>
    </source>
</evidence>
<organism evidence="13 14">
    <name type="scientific">Monodelphis domestica</name>
    <name type="common">Gray short-tailed opossum</name>
    <dbReference type="NCBI Taxonomy" id="13616"/>
    <lineage>
        <taxon>Eukaryota</taxon>
        <taxon>Metazoa</taxon>
        <taxon>Chordata</taxon>
        <taxon>Craniata</taxon>
        <taxon>Vertebrata</taxon>
        <taxon>Euteleostomi</taxon>
        <taxon>Mammalia</taxon>
        <taxon>Metatheria</taxon>
        <taxon>Didelphimorphia</taxon>
        <taxon>Didelphidae</taxon>
        <taxon>Monodelphis</taxon>
    </lineage>
</organism>
<comment type="subcellular location">
    <subcellularLocation>
        <location evidence="3">Cytoplasm</location>
    </subcellularLocation>
</comment>
<sequence length="397" mass="46557">MADEVRLWNTRPKSLDKYIEDYLLPDTYFKTELKKAIDIICSFLKERCFQHTGTPVRVTKVVKGGSSGKGTALRGLSDADLVVFLSNLQSYQDQIDRRSEFINEIKKQLEACQHEQGWMFEIEFEKTRFPNPRVLGFRLKFPGISHSMDFDVLPAFDVLGQLTRDFRKPDPRVYIDLIMESSWNGGEFSTCFTELQKRFLKERVTKLKSLIRLVKHWYKMCKKKVDSLPPQYALELLTIYAWEHGSRETSFNTAQGFRTVLYLIQQYQQLLVYWTVYYDFEDEIIGNYLRLQLQKCRPVILDPADPTGDVGGGTRWQWGRLAQQARMWLSAPCFQNLDGTMVEPWKVPVKQTLDGRKGFFLFYESVETFPTHNLVQQGRHPFHNEMPKEEESYCTIL</sequence>
<evidence type="ECO:0000313" key="13">
    <source>
        <dbReference type="Ensembl" id="ENSMODP00000003962.3"/>
    </source>
</evidence>
<dbReference type="SUPFAM" id="SSF81631">
    <property type="entry name" value="PAP/OAS1 substrate-binding domain"/>
    <property type="match status" value="1"/>
</dbReference>
<name>F6T1N6_MONDO</name>
<proteinExistence type="inferred from homology"/>
<protein>
    <recommendedName>
        <fullName evidence="5">2'-5' oligoadenylate synthase</fullName>
        <ecNumber evidence="5">2.7.7.84</ecNumber>
    </recommendedName>
</protein>
<dbReference type="FunFam" id="3.30.460.10:FF:000007">
    <property type="entry name" value="2'-5'-oligoadenylate synthetase 1"/>
    <property type="match status" value="1"/>
</dbReference>
<dbReference type="PANTHER" id="PTHR11258:SF13">
    <property type="entry name" value="2'-5'-OLIGOADENYLATE SYNTHASE 1"/>
    <property type="match status" value="1"/>
</dbReference>
<evidence type="ECO:0000256" key="7">
    <source>
        <dbReference type="ARBA" id="ARBA00022588"/>
    </source>
</evidence>
<dbReference type="GO" id="GO:0140374">
    <property type="term" value="P:antiviral innate immune response"/>
    <property type="evidence" value="ECO:0000318"/>
    <property type="project" value="GO_Central"/>
</dbReference>
<dbReference type="PROSITE" id="PS00832">
    <property type="entry name" value="25A_SYNTH_1"/>
    <property type="match status" value="1"/>
</dbReference>
<dbReference type="PROSITE" id="PS00833">
    <property type="entry name" value="25A_SYNTH_2"/>
    <property type="match status" value="1"/>
</dbReference>
<dbReference type="PANTHER" id="PTHR11258">
    <property type="entry name" value="2-5 OLIGOADENYLATE SYNTHETASE"/>
    <property type="match status" value="1"/>
</dbReference>
<dbReference type="GO" id="GO:0005654">
    <property type="term" value="C:nucleoplasm"/>
    <property type="evidence" value="ECO:0000318"/>
    <property type="project" value="GO_Central"/>
</dbReference>
<dbReference type="AlphaFoldDB" id="F6T1N6"/>
<dbReference type="GO" id="GO:0045071">
    <property type="term" value="P:negative regulation of viral genome replication"/>
    <property type="evidence" value="ECO:0000318"/>
    <property type="project" value="GO_Central"/>
</dbReference>
<dbReference type="InterPro" id="IPR002934">
    <property type="entry name" value="Polymerase_NTP_transf_dom"/>
</dbReference>
<dbReference type="Pfam" id="PF10421">
    <property type="entry name" value="OAS1_C"/>
    <property type="match status" value="1"/>
</dbReference>
<evidence type="ECO:0000256" key="4">
    <source>
        <dbReference type="ARBA" id="ARBA00009526"/>
    </source>
</evidence>
<dbReference type="eggNOG" id="KOG0001">
    <property type="taxonomic scope" value="Eukaryota"/>
</dbReference>
<dbReference type="STRING" id="13616.ENSMODP00000003962"/>
<keyword evidence="8" id="KW-0391">Immunity</keyword>
<dbReference type="SUPFAM" id="SSF81301">
    <property type="entry name" value="Nucleotidyltransferase"/>
    <property type="match status" value="1"/>
</dbReference>
<evidence type="ECO:0000256" key="10">
    <source>
        <dbReference type="ARBA" id="ARBA00023118"/>
    </source>
</evidence>
<evidence type="ECO:0000256" key="8">
    <source>
        <dbReference type="ARBA" id="ARBA00022859"/>
    </source>
</evidence>
<keyword evidence="14" id="KW-1185">Reference proteome</keyword>
<dbReference type="InterPro" id="IPR043519">
    <property type="entry name" value="NT_sf"/>
</dbReference>
<feature type="domain" description="Polymerase nucleotidyl transferase" evidence="11">
    <location>
        <begin position="41"/>
        <end position="114"/>
    </location>
</feature>
<dbReference type="Gene3D" id="1.10.1410.20">
    <property type="entry name" value="2'-5'-oligoadenylate synthetase 1, domain 2"/>
    <property type="match status" value="1"/>
</dbReference>
<accession>F6T1N6</accession>
<dbReference type="GO" id="GO:0060337">
    <property type="term" value="P:type I interferon-mediated signaling pathway"/>
    <property type="evidence" value="ECO:0000318"/>
    <property type="project" value="GO_Central"/>
</dbReference>
<comment type="similarity">
    <text evidence="4">Belongs to the 2-5A synthase family.</text>
</comment>
<dbReference type="GO" id="GO:0001730">
    <property type="term" value="F:2'-5'-oligoadenylate synthetase activity"/>
    <property type="evidence" value="ECO:0000318"/>
    <property type="project" value="GO_Central"/>
</dbReference>
<dbReference type="GeneID" id="100028903"/>
<comment type="catalytic activity">
    <reaction evidence="1">
        <text>3 ATP = 5'-triphosphoadenylyl-(2'-&gt;5')-adenylyl-(2'-&gt;5')-adenosine + 2 diphosphate</text>
        <dbReference type="Rhea" id="RHEA:34407"/>
        <dbReference type="ChEBI" id="CHEBI:30616"/>
        <dbReference type="ChEBI" id="CHEBI:33019"/>
        <dbReference type="ChEBI" id="CHEBI:67143"/>
        <dbReference type="EC" id="2.7.7.84"/>
    </reaction>
</comment>
<dbReference type="PROSITE" id="PS50152">
    <property type="entry name" value="25A_SYNTH_3"/>
    <property type="match status" value="1"/>
</dbReference>
<evidence type="ECO:0000256" key="1">
    <source>
        <dbReference type="ARBA" id="ARBA00001112"/>
    </source>
</evidence>
<dbReference type="GO" id="GO:0003725">
    <property type="term" value="F:double-stranded RNA binding"/>
    <property type="evidence" value="ECO:0000318"/>
    <property type="project" value="GO_Central"/>
</dbReference>
<evidence type="ECO:0000256" key="5">
    <source>
        <dbReference type="ARBA" id="ARBA00012577"/>
    </source>
</evidence>
<dbReference type="Pfam" id="PF01909">
    <property type="entry name" value="NTP_transf_2"/>
    <property type="match status" value="1"/>
</dbReference>
<evidence type="ECO:0000256" key="6">
    <source>
        <dbReference type="ARBA" id="ARBA00022490"/>
    </source>
</evidence>
<dbReference type="Bgee" id="ENSMODG00000003252">
    <property type="expression patterns" value="Expressed in blood and 12 other cell types or tissues"/>
</dbReference>
<dbReference type="InterPro" id="IPR006117">
    <property type="entry name" value="2-5OAS_C_CS"/>
</dbReference>
<keyword evidence="10" id="KW-0051">Antiviral defense</keyword>
<comment type="cofactor">
    <cofactor evidence="2">
        <name>Mg(2+)</name>
        <dbReference type="ChEBI" id="CHEBI:18420"/>
    </cofactor>
</comment>
<reference evidence="13 14" key="1">
    <citation type="journal article" date="2007" name="Nature">
        <title>Genome of the marsupial Monodelphis domestica reveals innovation in non-coding sequences.</title>
        <authorList>
            <person name="Mikkelsen T.S."/>
            <person name="Wakefield M.J."/>
            <person name="Aken B."/>
            <person name="Amemiya C.T."/>
            <person name="Chang J.L."/>
            <person name="Duke S."/>
            <person name="Garber M."/>
            <person name="Gentles A.J."/>
            <person name="Goodstadt L."/>
            <person name="Heger A."/>
            <person name="Jurka J."/>
            <person name="Kamal M."/>
            <person name="Mauceli E."/>
            <person name="Searle S.M."/>
            <person name="Sharpe T."/>
            <person name="Baker M.L."/>
            <person name="Batzer M.A."/>
            <person name="Benos P.V."/>
            <person name="Belov K."/>
            <person name="Clamp M."/>
            <person name="Cook A."/>
            <person name="Cuff J."/>
            <person name="Das R."/>
            <person name="Davidow L."/>
            <person name="Deakin J.E."/>
            <person name="Fazzari M.J."/>
            <person name="Glass J.L."/>
            <person name="Grabherr M."/>
            <person name="Greally J.M."/>
            <person name="Gu W."/>
            <person name="Hore T.A."/>
            <person name="Huttley G.A."/>
            <person name="Kleber M."/>
            <person name="Jirtle R.L."/>
            <person name="Koina E."/>
            <person name="Lee J.T."/>
            <person name="Mahony S."/>
            <person name="Marra M.A."/>
            <person name="Miller R.D."/>
            <person name="Nicholls R.D."/>
            <person name="Oda M."/>
            <person name="Papenfuss A.T."/>
            <person name="Parra Z.E."/>
            <person name="Pollock D.D."/>
            <person name="Ray D.A."/>
            <person name="Schein J.E."/>
            <person name="Speed T.P."/>
            <person name="Thompson K."/>
            <person name="VandeBerg J.L."/>
            <person name="Wade C.M."/>
            <person name="Walker J.A."/>
            <person name="Waters P.D."/>
            <person name="Webber C."/>
            <person name="Weidman J.R."/>
            <person name="Xie X."/>
            <person name="Zody M.C."/>
            <person name="Baldwin J."/>
            <person name="Abdouelleil A."/>
            <person name="Abdulkadir J."/>
            <person name="Abebe A."/>
            <person name="Abera B."/>
            <person name="Abreu J."/>
            <person name="Acer S.C."/>
            <person name="Aftuck L."/>
            <person name="Alexander A."/>
            <person name="An P."/>
            <person name="Anderson E."/>
            <person name="Anderson S."/>
            <person name="Arachi H."/>
            <person name="Azer M."/>
            <person name="Bachantsang P."/>
            <person name="Barry A."/>
            <person name="Bayul T."/>
            <person name="Berlin A."/>
            <person name="Bessette D."/>
            <person name="Bloom T."/>
            <person name="Bloom T."/>
            <person name="Boguslavskiy L."/>
            <person name="Bonnet C."/>
            <person name="Boukhgalter B."/>
            <person name="Bourzgui I."/>
            <person name="Brown A."/>
            <person name="Cahill P."/>
            <person name="Channer S."/>
            <person name="Cheshatsang Y."/>
            <person name="Chuda L."/>
            <person name="Citroen M."/>
            <person name="Collymore A."/>
            <person name="Cooke P."/>
            <person name="Costello M."/>
            <person name="D'Aco K."/>
            <person name="Daza R."/>
            <person name="De Haan G."/>
            <person name="DeGray S."/>
            <person name="DeMaso C."/>
            <person name="Dhargay N."/>
            <person name="Dooley K."/>
            <person name="Dooley E."/>
            <person name="Doricent M."/>
            <person name="Dorje P."/>
            <person name="Dorjee K."/>
            <person name="Dupes A."/>
            <person name="Elong R."/>
            <person name="Falk J."/>
            <person name="Farina A."/>
            <person name="Faro S."/>
            <person name="Ferguson D."/>
            <person name="Fisher S."/>
            <person name="Foley C.D."/>
            <person name="Franke A."/>
            <person name="Friedrich D."/>
            <person name="Gadbois L."/>
            <person name="Gearin G."/>
            <person name="Gearin C.R."/>
            <person name="Giannoukos G."/>
            <person name="Goode T."/>
            <person name="Graham J."/>
            <person name="Grandbois E."/>
            <person name="Grewal S."/>
            <person name="Gyaltsen K."/>
            <person name="Hafez N."/>
            <person name="Hagos B."/>
            <person name="Hall J."/>
            <person name="Henson C."/>
            <person name="Hollinger A."/>
            <person name="Honan T."/>
            <person name="Huard M.D."/>
            <person name="Hughes L."/>
            <person name="Hurhula B."/>
            <person name="Husby M.E."/>
            <person name="Kamat A."/>
            <person name="Kanga B."/>
            <person name="Kashin S."/>
            <person name="Khazanovich D."/>
            <person name="Kisner P."/>
            <person name="Lance K."/>
            <person name="Lara M."/>
            <person name="Lee W."/>
            <person name="Lennon N."/>
            <person name="Letendre F."/>
            <person name="LeVine R."/>
            <person name="Lipovsky A."/>
            <person name="Liu X."/>
            <person name="Liu J."/>
            <person name="Liu S."/>
            <person name="Lokyitsang T."/>
            <person name="Lokyitsang Y."/>
            <person name="Lubonja R."/>
            <person name="Lui A."/>
            <person name="MacDonald P."/>
            <person name="Magnisalis V."/>
            <person name="Maru K."/>
            <person name="Matthews C."/>
            <person name="McCusker W."/>
            <person name="McDonough S."/>
            <person name="Mehta T."/>
            <person name="Meldrim J."/>
            <person name="Meneus L."/>
            <person name="Mihai O."/>
            <person name="Mihalev A."/>
            <person name="Mihova T."/>
            <person name="Mittelman R."/>
            <person name="Mlenga V."/>
            <person name="Montmayeur A."/>
            <person name="Mulrain L."/>
            <person name="Navidi A."/>
            <person name="Naylor J."/>
            <person name="Negash T."/>
            <person name="Nguyen T."/>
            <person name="Nguyen N."/>
            <person name="Nicol R."/>
            <person name="Norbu C."/>
            <person name="Norbu N."/>
            <person name="Novod N."/>
            <person name="O'Neill B."/>
            <person name="Osman S."/>
            <person name="Markiewicz E."/>
            <person name="Oyono O.L."/>
            <person name="Patti C."/>
            <person name="Phunkhang P."/>
            <person name="Pierre F."/>
            <person name="Priest M."/>
            <person name="Raghuraman S."/>
            <person name="Rege F."/>
            <person name="Reyes R."/>
            <person name="Rise C."/>
            <person name="Rogov P."/>
            <person name="Ross K."/>
            <person name="Ryan E."/>
            <person name="Settipalli S."/>
            <person name="Shea T."/>
            <person name="Sherpa N."/>
            <person name="Shi L."/>
            <person name="Shih D."/>
            <person name="Sparrow T."/>
            <person name="Spaulding J."/>
            <person name="Stalker J."/>
            <person name="Stange-Thomann N."/>
            <person name="Stavropoulos S."/>
            <person name="Stone C."/>
            <person name="Strader C."/>
            <person name="Tesfaye S."/>
            <person name="Thomson T."/>
            <person name="Thoulutsang Y."/>
            <person name="Thoulutsang D."/>
            <person name="Topham K."/>
            <person name="Topping I."/>
            <person name="Tsamla T."/>
            <person name="Vassiliev H."/>
            <person name="Vo A."/>
            <person name="Wangchuk T."/>
            <person name="Wangdi T."/>
            <person name="Weiand M."/>
            <person name="Wilkinson J."/>
            <person name="Wilson A."/>
            <person name="Yadav S."/>
            <person name="Young G."/>
            <person name="Yu Q."/>
            <person name="Zembek L."/>
            <person name="Zhong D."/>
            <person name="Zimmer A."/>
            <person name="Zwirko Z."/>
            <person name="Jaffe D.B."/>
            <person name="Alvarez P."/>
            <person name="Brockman W."/>
            <person name="Butler J."/>
            <person name="Chin C."/>
            <person name="Gnerre S."/>
            <person name="MacCallum I."/>
            <person name="Graves J.A."/>
            <person name="Ponting C.P."/>
            <person name="Breen M."/>
            <person name="Samollow P.B."/>
            <person name="Lander E.S."/>
            <person name="Lindblad-Toh K."/>
        </authorList>
    </citation>
    <scope>NUCLEOTIDE SEQUENCE [LARGE SCALE GENOMIC DNA]</scope>
</reference>
<dbReference type="InterPro" id="IPR006116">
    <property type="entry name" value="NT_2-5OAS_ClassI-CCAase"/>
</dbReference>